<dbReference type="EMBL" id="PDCH01000017">
    <property type="protein sequence ID" value="RBP98872.1"/>
    <property type="molecule type" value="Genomic_DNA"/>
</dbReference>
<comment type="similarity">
    <text evidence="2 6">Belongs to the FKBP-type PPIase family.</text>
</comment>
<dbReference type="AlphaFoldDB" id="A0A366KCA9"/>
<evidence type="ECO:0000256" key="3">
    <source>
        <dbReference type="ARBA" id="ARBA00023110"/>
    </source>
</evidence>
<dbReference type="RefSeq" id="WP_113853926.1">
    <property type="nucleotide sequence ID" value="NZ_PDCH01000017.1"/>
</dbReference>
<accession>A0A366KCA9</accession>
<dbReference type="SUPFAM" id="SSF54534">
    <property type="entry name" value="FKBP-like"/>
    <property type="match status" value="1"/>
</dbReference>
<keyword evidence="3 5" id="KW-0697">Rotamase</keyword>
<dbReference type="Proteomes" id="UP000252345">
    <property type="component" value="Unassembled WGS sequence"/>
</dbReference>
<dbReference type="GO" id="GO:0003755">
    <property type="term" value="F:peptidyl-prolyl cis-trans isomerase activity"/>
    <property type="evidence" value="ECO:0007669"/>
    <property type="project" value="UniProtKB-UniRule"/>
</dbReference>
<dbReference type="InterPro" id="IPR046357">
    <property type="entry name" value="PPIase_dom_sf"/>
</dbReference>
<protein>
    <recommendedName>
        <fullName evidence="6">Peptidyl-prolyl cis-trans isomerase</fullName>
        <ecNumber evidence="6">5.2.1.8</ecNumber>
    </recommendedName>
</protein>
<dbReference type="PANTHER" id="PTHR43811:SF19">
    <property type="entry name" value="39 KDA FK506-BINDING NUCLEAR PROTEIN"/>
    <property type="match status" value="1"/>
</dbReference>
<proteinExistence type="inferred from homology"/>
<evidence type="ECO:0000256" key="6">
    <source>
        <dbReference type="RuleBase" id="RU003915"/>
    </source>
</evidence>
<reference evidence="10 11" key="1">
    <citation type="submission" date="2017-10" db="EMBL/GenBank/DDBJ databases">
        <title>Bifidobacterium xylocopum sp. nov. and Bifidobacterium aemilianum sp. nov., from the carpenter bee (Xylocopa violacea) digestive tract.</title>
        <authorList>
            <person name="Alberoni D."/>
            <person name="Baffoni L."/>
            <person name="Di Gioia D."/>
            <person name="Gaggia F."/>
            <person name="Biavati B."/>
        </authorList>
    </citation>
    <scope>NUCLEOTIDE SEQUENCE [LARGE SCALE GENOMIC DNA]</scope>
    <source>
        <strain evidence="10 11">XV2</strain>
    </source>
</reference>
<evidence type="ECO:0000256" key="8">
    <source>
        <dbReference type="SAM" id="SignalP"/>
    </source>
</evidence>
<feature type="compositionally biased region" description="Low complexity" evidence="7">
    <location>
        <begin position="32"/>
        <end position="48"/>
    </location>
</feature>
<evidence type="ECO:0000256" key="7">
    <source>
        <dbReference type="SAM" id="MobiDB-lite"/>
    </source>
</evidence>
<evidence type="ECO:0000256" key="2">
    <source>
        <dbReference type="ARBA" id="ARBA00006577"/>
    </source>
</evidence>
<dbReference type="InterPro" id="IPR001179">
    <property type="entry name" value="PPIase_FKBP_dom"/>
</dbReference>
<keyword evidence="11" id="KW-1185">Reference proteome</keyword>
<dbReference type="PROSITE" id="PS50059">
    <property type="entry name" value="FKBP_PPIASE"/>
    <property type="match status" value="1"/>
</dbReference>
<gene>
    <name evidence="10" type="ORF">CRD59_06745</name>
</gene>
<dbReference type="OrthoDB" id="25996at2"/>
<evidence type="ECO:0000256" key="5">
    <source>
        <dbReference type="PROSITE-ProRule" id="PRU00277"/>
    </source>
</evidence>
<evidence type="ECO:0000259" key="9">
    <source>
        <dbReference type="PROSITE" id="PS50059"/>
    </source>
</evidence>
<feature type="chain" id="PRO_5038489554" description="Peptidyl-prolyl cis-trans isomerase" evidence="8">
    <location>
        <begin position="27"/>
        <end position="319"/>
    </location>
</feature>
<keyword evidence="8" id="KW-0732">Signal</keyword>
<comment type="caution">
    <text evidence="10">The sequence shown here is derived from an EMBL/GenBank/DDBJ whole genome shotgun (WGS) entry which is preliminary data.</text>
</comment>
<feature type="signal peptide" evidence="8">
    <location>
        <begin position="1"/>
        <end position="26"/>
    </location>
</feature>
<evidence type="ECO:0000256" key="4">
    <source>
        <dbReference type="ARBA" id="ARBA00023235"/>
    </source>
</evidence>
<evidence type="ECO:0000313" key="10">
    <source>
        <dbReference type="EMBL" id="RBP98872.1"/>
    </source>
</evidence>
<feature type="domain" description="PPIase FKBP-type" evidence="9">
    <location>
        <begin position="233"/>
        <end position="319"/>
    </location>
</feature>
<dbReference type="PANTHER" id="PTHR43811">
    <property type="entry name" value="FKBP-TYPE PEPTIDYL-PROLYL CIS-TRANS ISOMERASE FKPA"/>
    <property type="match status" value="1"/>
</dbReference>
<feature type="region of interest" description="Disordered" evidence="7">
    <location>
        <begin position="32"/>
        <end position="70"/>
    </location>
</feature>
<name>A0A366KCA9_9BIFI</name>
<sequence>MNTHSFHPLTKAATLCCALGLAIGLAGCGGSTNPTPSEQESSPSSASSGAKLEGVSADGKPGQKPKISFKTPLTVTDKASAVLQEGDGDALQDGDHLCVRSVAVNAKDGKELDSTWEKGAPDCQIVVDHKTYGQYYDAFKSMKVNGTLGVGINDASGKAAGDNAYVMALTVVSKFKPLARATGEKARNIPADLPKVTLASNGKPSLDLNNYKPTDKLVAQPLITGNGPKVKADQSITAHYTGWLASDGKQFDSSWDKGEPADFSLDGVVKGWKQGLAGQTVGSQVLLVVPPSLGYGSSAQKGIPANSTLIFVVDILAAH</sequence>
<comment type="catalytic activity">
    <reaction evidence="1 5 6">
        <text>[protein]-peptidylproline (omega=180) = [protein]-peptidylproline (omega=0)</text>
        <dbReference type="Rhea" id="RHEA:16237"/>
        <dbReference type="Rhea" id="RHEA-COMP:10747"/>
        <dbReference type="Rhea" id="RHEA-COMP:10748"/>
        <dbReference type="ChEBI" id="CHEBI:83833"/>
        <dbReference type="ChEBI" id="CHEBI:83834"/>
        <dbReference type="EC" id="5.2.1.8"/>
    </reaction>
</comment>
<dbReference type="Pfam" id="PF00254">
    <property type="entry name" value="FKBP_C"/>
    <property type="match status" value="1"/>
</dbReference>
<dbReference type="Gene3D" id="3.10.50.40">
    <property type="match status" value="1"/>
</dbReference>
<evidence type="ECO:0000313" key="11">
    <source>
        <dbReference type="Proteomes" id="UP000252345"/>
    </source>
</evidence>
<organism evidence="10 11">
    <name type="scientific">Bifidobacterium xylocopae</name>
    <dbReference type="NCBI Taxonomy" id="2493119"/>
    <lineage>
        <taxon>Bacteria</taxon>
        <taxon>Bacillati</taxon>
        <taxon>Actinomycetota</taxon>
        <taxon>Actinomycetes</taxon>
        <taxon>Bifidobacteriales</taxon>
        <taxon>Bifidobacteriaceae</taxon>
        <taxon>Bifidobacterium</taxon>
    </lineage>
</organism>
<evidence type="ECO:0000256" key="1">
    <source>
        <dbReference type="ARBA" id="ARBA00000971"/>
    </source>
</evidence>
<keyword evidence="4 5" id="KW-0413">Isomerase</keyword>
<dbReference type="EC" id="5.2.1.8" evidence="6"/>